<keyword evidence="2" id="KW-1133">Transmembrane helix</keyword>
<evidence type="ECO:0000313" key="3">
    <source>
        <dbReference type="EMBL" id="TVU41762.1"/>
    </source>
</evidence>
<name>A0A5J9VZ78_9POAL</name>
<evidence type="ECO:0000256" key="2">
    <source>
        <dbReference type="SAM" id="Phobius"/>
    </source>
</evidence>
<keyword evidence="4" id="KW-1185">Reference proteome</keyword>
<feature type="non-terminal residue" evidence="3">
    <location>
        <position position="1"/>
    </location>
</feature>
<keyword evidence="2" id="KW-0812">Transmembrane</keyword>
<evidence type="ECO:0000256" key="1">
    <source>
        <dbReference type="SAM" id="MobiDB-lite"/>
    </source>
</evidence>
<protein>
    <submittedName>
        <fullName evidence="3">Uncharacterized protein</fullName>
    </submittedName>
</protein>
<keyword evidence="2" id="KW-0472">Membrane</keyword>
<comment type="caution">
    <text evidence="3">The sequence shown here is derived from an EMBL/GenBank/DDBJ whole genome shotgun (WGS) entry which is preliminary data.</text>
</comment>
<feature type="transmembrane region" description="Helical" evidence="2">
    <location>
        <begin position="137"/>
        <end position="156"/>
    </location>
</feature>
<reference evidence="3 4" key="1">
    <citation type="journal article" date="2019" name="Sci. Rep.">
        <title>A high-quality genome of Eragrostis curvula grass provides insights into Poaceae evolution and supports new strategies to enhance forage quality.</title>
        <authorList>
            <person name="Carballo J."/>
            <person name="Santos B.A.C.M."/>
            <person name="Zappacosta D."/>
            <person name="Garbus I."/>
            <person name="Selva J.P."/>
            <person name="Gallo C.A."/>
            <person name="Diaz A."/>
            <person name="Albertini E."/>
            <person name="Caccamo M."/>
            <person name="Echenique V."/>
        </authorList>
    </citation>
    <scope>NUCLEOTIDE SEQUENCE [LARGE SCALE GENOMIC DNA]</scope>
    <source>
        <strain evidence="4">cv. Victoria</strain>
        <tissue evidence="3">Leaf</tissue>
    </source>
</reference>
<dbReference type="Gramene" id="TVU41762">
    <property type="protein sequence ID" value="TVU41762"/>
    <property type="gene ID" value="EJB05_15308"/>
</dbReference>
<dbReference type="EMBL" id="RWGY01000007">
    <property type="protein sequence ID" value="TVU41762.1"/>
    <property type="molecule type" value="Genomic_DNA"/>
</dbReference>
<feature type="region of interest" description="Disordered" evidence="1">
    <location>
        <begin position="41"/>
        <end position="75"/>
    </location>
</feature>
<organism evidence="3 4">
    <name type="scientific">Eragrostis curvula</name>
    <name type="common">weeping love grass</name>
    <dbReference type="NCBI Taxonomy" id="38414"/>
    <lineage>
        <taxon>Eukaryota</taxon>
        <taxon>Viridiplantae</taxon>
        <taxon>Streptophyta</taxon>
        <taxon>Embryophyta</taxon>
        <taxon>Tracheophyta</taxon>
        <taxon>Spermatophyta</taxon>
        <taxon>Magnoliopsida</taxon>
        <taxon>Liliopsida</taxon>
        <taxon>Poales</taxon>
        <taxon>Poaceae</taxon>
        <taxon>PACMAD clade</taxon>
        <taxon>Chloridoideae</taxon>
        <taxon>Eragrostideae</taxon>
        <taxon>Eragrostidinae</taxon>
        <taxon>Eragrostis</taxon>
    </lineage>
</organism>
<evidence type="ECO:0000313" key="4">
    <source>
        <dbReference type="Proteomes" id="UP000324897"/>
    </source>
</evidence>
<proteinExistence type="predicted"/>
<dbReference type="AlphaFoldDB" id="A0A5J9VZ78"/>
<accession>A0A5J9VZ78</accession>
<dbReference type="Proteomes" id="UP000324897">
    <property type="component" value="Chromosome 4"/>
</dbReference>
<gene>
    <name evidence="3" type="ORF">EJB05_15308</name>
</gene>
<sequence length="204" mass="22765">MRRGGPLPPRPAVLDAFTRSGATSTPSPHATVFGAFPTSFPAHRLHPIPGAPRRQPPPRRSRRSDGDLTRAVPCRPARRGGSLFRAVLGAARRRPHPRRSWRSAVAPSGLLPRPRRLVVSSPAHRVRSEENARVQNWPLAPWVLVLVALVTTHYYYSFAVKNQCMVSLAYEQAKKKRECGMILICMGFFCVQDMVGKQDVLYVI</sequence>